<keyword evidence="5" id="KW-1185">Reference proteome</keyword>
<dbReference type="EMBL" id="PQXM01000692">
    <property type="protein sequence ID" value="TGO70624.1"/>
    <property type="molecule type" value="Genomic_DNA"/>
</dbReference>
<evidence type="ECO:0000313" key="4">
    <source>
        <dbReference type="EMBL" id="TGO70624.1"/>
    </source>
</evidence>
<feature type="compositionally biased region" description="Acidic residues" evidence="2">
    <location>
        <begin position="153"/>
        <end position="175"/>
    </location>
</feature>
<accession>A0A4Z1JBK9</accession>
<keyword evidence="3" id="KW-0472">Membrane</keyword>
<evidence type="ECO:0000256" key="2">
    <source>
        <dbReference type="SAM" id="MobiDB-lite"/>
    </source>
</evidence>
<name>A0A4Z1JBK9_9HELO</name>
<feature type="region of interest" description="Disordered" evidence="2">
    <location>
        <begin position="123"/>
        <end position="179"/>
    </location>
</feature>
<dbReference type="AlphaFoldDB" id="A0A4Z1JBK9"/>
<comment type="caution">
    <text evidence="4">The sequence shown here is derived from an EMBL/GenBank/DDBJ whole genome shotgun (WGS) entry which is preliminary data.</text>
</comment>
<protein>
    <submittedName>
        <fullName evidence="4">Uncharacterized protein</fullName>
    </submittedName>
</protein>
<feature type="compositionally biased region" description="Basic and acidic residues" evidence="2">
    <location>
        <begin position="139"/>
        <end position="152"/>
    </location>
</feature>
<evidence type="ECO:0000313" key="5">
    <source>
        <dbReference type="Proteomes" id="UP000297229"/>
    </source>
</evidence>
<sequence>MVRKSKRKSEGELLVDFCMIGFFYSGIFVFVFVVVVVVVVVVVFFDDWMWNCLTWRFVACEGDLPNSRLKARKSGEYRSGLEGEEREEGFDAVADWVDRKGVRRDGREKKDVGGVADQVDKKSLRRDGKEKKKEKKRGRMSEPARIGGRELGEREEDDEDEDDGDGDEDEDEDSGQEASKVCTDLIQQSEFLELDNLERKKKKSAERAKAQFMEKFIGAVERDVKDFKESAAELEREASVENKDFLEGFHAAYSLSAPFKTVSYDFSLNHKKGRIMITRALELSSQFDNLTRKDIAKELAGLFGNEWSKEDGEIAKMLELGKMVGLNKFECIVNASKPEILETDALEVSKKFYPAVEEESSTGWGKEARKHERAHKKLLKAFESRS</sequence>
<evidence type="ECO:0000256" key="3">
    <source>
        <dbReference type="SAM" id="Phobius"/>
    </source>
</evidence>
<gene>
    <name evidence="4" type="ORF">BELL_0694g00050</name>
</gene>
<evidence type="ECO:0000256" key="1">
    <source>
        <dbReference type="SAM" id="Coils"/>
    </source>
</evidence>
<feature type="transmembrane region" description="Helical" evidence="3">
    <location>
        <begin position="21"/>
        <end position="45"/>
    </location>
</feature>
<feature type="coiled-coil region" evidence="1">
    <location>
        <begin position="194"/>
        <end position="244"/>
    </location>
</feature>
<organism evidence="4 5">
    <name type="scientific">Botrytis elliptica</name>
    <dbReference type="NCBI Taxonomy" id="278938"/>
    <lineage>
        <taxon>Eukaryota</taxon>
        <taxon>Fungi</taxon>
        <taxon>Dikarya</taxon>
        <taxon>Ascomycota</taxon>
        <taxon>Pezizomycotina</taxon>
        <taxon>Leotiomycetes</taxon>
        <taxon>Helotiales</taxon>
        <taxon>Sclerotiniaceae</taxon>
        <taxon>Botrytis</taxon>
    </lineage>
</organism>
<proteinExistence type="predicted"/>
<reference evidence="4 5" key="1">
    <citation type="submission" date="2017-12" db="EMBL/GenBank/DDBJ databases">
        <title>Comparative genomics of Botrytis spp.</title>
        <authorList>
            <person name="Valero-Jimenez C.A."/>
            <person name="Tapia P."/>
            <person name="Veloso J."/>
            <person name="Silva-Moreno E."/>
            <person name="Staats M."/>
            <person name="Valdes J.H."/>
            <person name="Van Kan J.A.L."/>
        </authorList>
    </citation>
    <scope>NUCLEOTIDE SEQUENCE [LARGE SCALE GENOMIC DNA]</scope>
    <source>
        <strain evidence="4 5">Be9601</strain>
    </source>
</reference>
<keyword evidence="3" id="KW-0812">Transmembrane</keyword>
<keyword evidence="1" id="KW-0175">Coiled coil</keyword>
<keyword evidence="3" id="KW-1133">Transmembrane helix</keyword>
<dbReference type="Proteomes" id="UP000297229">
    <property type="component" value="Unassembled WGS sequence"/>
</dbReference>